<accession>A0A4D6LH43</accession>
<reference evidence="2 3" key="1">
    <citation type="submission" date="2019-04" db="EMBL/GenBank/DDBJ databases">
        <title>An improved genome assembly and genetic linkage map for asparagus bean, Vigna unguiculata ssp. sesquipedialis.</title>
        <authorList>
            <person name="Xia Q."/>
            <person name="Zhang R."/>
            <person name="Dong Y."/>
        </authorList>
    </citation>
    <scope>NUCLEOTIDE SEQUENCE [LARGE SCALE GENOMIC DNA]</scope>
    <source>
        <tissue evidence="2">Leaf</tissue>
    </source>
</reference>
<evidence type="ECO:0000313" key="3">
    <source>
        <dbReference type="Proteomes" id="UP000501690"/>
    </source>
</evidence>
<keyword evidence="3" id="KW-1185">Reference proteome</keyword>
<sequence>MGWYEVFHQGVGSVVLMCENTLHVLFGRKTWLLQSRTVARPVNLAQASQSRLSEMKQGARLGLLHERSPRRPARSFERGNTSPRREGSRLSEIP</sequence>
<evidence type="ECO:0000313" key="2">
    <source>
        <dbReference type="EMBL" id="QCD87464.1"/>
    </source>
</evidence>
<name>A0A4D6LH43_VIGUN</name>
<gene>
    <name evidence="2" type="ORF">DEO72_LG3g2000</name>
</gene>
<feature type="region of interest" description="Disordered" evidence="1">
    <location>
        <begin position="59"/>
        <end position="94"/>
    </location>
</feature>
<organism evidence="2 3">
    <name type="scientific">Vigna unguiculata</name>
    <name type="common">Cowpea</name>
    <dbReference type="NCBI Taxonomy" id="3917"/>
    <lineage>
        <taxon>Eukaryota</taxon>
        <taxon>Viridiplantae</taxon>
        <taxon>Streptophyta</taxon>
        <taxon>Embryophyta</taxon>
        <taxon>Tracheophyta</taxon>
        <taxon>Spermatophyta</taxon>
        <taxon>Magnoliopsida</taxon>
        <taxon>eudicotyledons</taxon>
        <taxon>Gunneridae</taxon>
        <taxon>Pentapetalae</taxon>
        <taxon>rosids</taxon>
        <taxon>fabids</taxon>
        <taxon>Fabales</taxon>
        <taxon>Fabaceae</taxon>
        <taxon>Papilionoideae</taxon>
        <taxon>50 kb inversion clade</taxon>
        <taxon>NPAAA clade</taxon>
        <taxon>indigoferoid/millettioid clade</taxon>
        <taxon>Phaseoleae</taxon>
        <taxon>Vigna</taxon>
    </lineage>
</organism>
<evidence type="ECO:0000256" key="1">
    <source>
        <dbReference type="SAM" id="MobiDB-lite"/>
    </source>
</evidence>
<dbReference type="Proteomes" id="UP000501690">
    <property type="component" value="Linkage Group LG3"/>
</dbReference>
<protein>
    <submittedName>
        <fullName evidence="2">Uncharacterized protein</fullName>
    </submittedName>
</protein>
<dbReference type="AlphaFoldDB" id="A0A4D6LH43"/>
<dbReference type="EMBL" id="CP039347">
    <property type="protein sequence ID" value="QCD87464.1"/>
    <property type="molecule type" value="Genomic_DNA"/>
</dbReference>
<feature type="compositionally biased region" description="Basic and acidic residues" evidence="1">
    <location>
        <begin position="63"/>
        <end position="94"/>
    </location>
</feature>
<proteinExistence type="predicted"/>